<keyword evidence="2 5" id="KW-0689">Ribosomal protein</keyword>
<feature type="region of interest" description="Disordered" evidence="6">
    <location>
        <begin position="1"/>
        <end position="21"/>
    </location>
</feature>
<comment type="similarity">
    <text evidence="1 5">Belongs to the bacterial ribosomal protein bL32 family.</text>
</comment>
<protein>
    <recommendedName>
        <fullName evidence="4 5">Large ribosomal subunit protein bL32</fullName>
    </recommendedName>
</protein>
<evidence type="ECO:0000256" key="1">
    <source>
        <dbReference type="ARBA" id="ARBA00008560"/>
    </source>
</evidence>
<dbReference type="KEGG" id="erz:ER308_05115"/>
<name>A0A411YCP3_9ACTN</name>
<dbReference type="EMBL" id="CP036402">
    <property type="protein sequence ID" value="QBI18984.1"/>
    <property type="molecule type" value="Genomic_DNA"/>
</dbReference>
<gene>
    <name evidence="5" type="primary">rpmF</name>
    <name evidence="7" type="ORF">ER308_05115</name>
</gene>
<evidence type="ECO:0000313" key="7">
    <source>
        <dbReference type="EMBL" id="QBI18984.1"/>
    </source>
</evidence>
<evidence type="ECO:0000313" key="8">
    <source>
        <dbReference type="Proteomes" id="UP000291469"/>
    </source>
</evidence>
<dbReference type="NCBIfam" id="TIGR01031">
    <property type="entry name" value="rpmF_bact"/>
    <property type="match status" value="1"/>
</dbReference>
<evidence type="ECO:0000256" key="5">
    <source>
        <dbReference type="HAMAP-Rule" id="MF_00340"/>
    </source>
</evidence>
<dbReference type="Pfam" id="PF01783">
    <property type="entry name" value="Ribosomal_L32p"/>
    <property type="match status" value="1"/>
</dbReference>
<dbReference type="InterPro" id="IPR044957">
    <property type="entry name" value="Ribosomal_bL32_bact"/>
</dbReference>
<evidence type="ECO:0000256" key="6">
    <source>
        <dbReference type="SAM" id="MobiDB-lite"/>
    </source>
</evidence>
<dbReference type="GO" id="GO:0015934">
    <property type="term" value="C:large ribosomal subunit"/>
    <property type="evidence" value="ECO:0007669"/>
    <property type="project" value="InterPro"/>
</dbReference>
<keyword evidence="3 5" id="KW-0687">Ribonucleoprotein</keyword>
<reference evidence="7 8" key="1">
    <citation type="submission" date="2019-01" db="EMBL/GenBank/DDBJ databases">
        <title>Egibacter rhizosphaerae EGI 80759T.</title>
        <authorList>
            <person name="Chen D.-D."/>
            <person name="Tian Y."/>
            <person name="Jiao J.-Y."/>
            <person name="Zhang X.-T."/>
            <person name="Zhang Y.-G."/>
            <person name="Zhang Y."/>
            <person name="Xiao M."/>
            <person name="Shu W.-S."/>
            <person name="Li W.-J."/>
        </authorList>
    </citation>
    <scope>NUCLEOTIDE SEQUENCE [LARGE SCALE GENOMIC DNA]</scope>
    <source>
        <strain evidence="7 8">EGI 80759</strain>
    </source>
</reference>
<dbReference type="PANTHER" id="PTHR35534">
    <property type="entry name" value="50S RIBOSOMAL PROTEIN L32"/>
    <property type="match status" value="1"/>
</dbReference>
<feature type="compositionally biased region" description="Basic residues" evidence="6">
    <location>
        <begin position="1"/>
        <end position="18"/>
    </location>
</feature>
<keyword evidence="8" id="KW-1185">Reference proteome</keyword>
<dbReference type="AlphaFoldDB" id="A0A411YCP3"/>
<dbReference type="InterPro" id="IPR002677">
    <property type="entry name" value="Ribosomal_bL32"/>
</dbReference>
<dbReference type="GO" id="GO:0006412">
    <property type="term" value="P:translation"/>
    <property type="evidence" value="ECO:0007669"/>
    <property type="project" value="UniProtKB-UniRule"/>
</dbReference>
<proteinExistence type="inferred from homology"/>
<dbReference type="SUPFAM" id="SSF57829">
    <property type="entry name" value="Zn-binding ribosomal proteins"/>
    <property type="match status" value="1"/>
</dbReference>
<dbReference type="HAMAP" id="MF_00340">
    <property type="entry name" value="Ribosomal_bL32"/>
    <property type="match status" value="1"/>
</dbReference>
<dbReference type="InterPro" id="IPR011332">
    <property type="entry name" value="Ribosomal_zn-bd"/>
</dbReference>
<dbReference type="PANTHER" id="PTHR35534:SF1">
    <property type="entry name" value="LARGE RIBOSOMAL SUBUNIT PROTEIN BL32"/>
    <property type="match status" value="1"/>
</dbReference>
<dbReference type="Proteomes" id="UP000291469">
    <property type="component" value="Chromosome"/>
</dbReference>
<organism evidence="7 8">
    <name type="scientific">Egibacter rhizosphaerae</name>
    <dbReference type="NCBI Taxonomy" id="1670831"/>
    <lineage>
        <taxon>Bacteria</taxon>
        <taxon>Bacillati</taxon>
        <taxon>Actinomycetota</taxon>
        <taxon>Nitriliruptoria</taxon>
        <taxon>Egibacterales</taxon>
        <taxon>Egibacteraceae</taxon>
        <taxon>Egibacter</taxon>
    </lineage>
</organism>
<evidence type="ECO:0000256" key="4">
    <source>
        <dbReference type="ARBA" id="ARBA00035178"/>
    </source>
</evidence>
<accession>A0A411YCP3</accession>
<dbReference type="GO" id="GO:0003735">
    <property type="term" value="F:structural constituent of ribosome"/>
    <property type="evidence" value="ECO:0007669"/>
    <property type="project" value="InterPro"/>
</dbReference>
<sequence>MAVPKRKLSRSRTRRRRAQWLSRTRPAAARCQQCRAPVRPHTVCHSCGAYGGRQVIDVAE</sequence>
<evidence type="ECO:0000256" key="3">
    <source>
        <dbReference type="ARBA" id="ARBA00023274"/>
    </source>
</evidence>
<evidence type="ECO:0000256" key="2">
    <source>
        <dbReference type="ARBA" id="ARBA00022980"/>
    </source>
</evidence>